<dbReference type="KEGG" id="fak:FUA48_14120"/>
<evidence type="ECO:0000256" key="1">
    <source>
        <dbReference type="SAM" id="MobiDB-lite"/>
    </source>
</evidence>
<feature type="domain" description="DUF11" evidence="2">
    <location>
        <begin position="2479"/>
        <end position="2589"/>
    </location>
</feature>
<dbReference type="EMBL" id="CP042831">
    <property type="protein sequence ID" value="QEE50673.1"/>
    <property type="molecule type" value="Genomic_DNA"/>
</dbReference>
<feature type="domain" description="DUF11" evidence="2">
    <location>
        <begin position="4304"/>
        <end position="4410"/>
    </location>
</feature>
<protein>
    <submittedName>
        <fullName evidence="3">DUF11 domain-containing protein</fullName>
    </submittedName>
</protein>
<feature type="region of interest" description="Disordered" evidence="1">
    <location>
        <begin position="2054"/>
        <end position="2073"/>
    </location>
</feature>
<feature type="domain" description="DUF11" evidence="2">
    <location>
        <begin position="3134"/>
        <end position="3244"/>
    </location>
</feature>
<feature type="domain" description="DUF11" evidence="2">
    <location>
        <begin position="3914"/>
        <end position="4020"/>
    </location>
</feature>
<dbReference type="Gene3D" id="2.60.40.1170">
    <property type="entry name" value="Mu homology domain, subdomain B"/>
    <property type="match status" value="1"/>
</dbReference>
<feature type="domain" description="DUF11" evidence="2">
    <location>
        <begin position="2086"/>
        <end position="2195"/>
    </location>
</feature>
<feature type="region of interest" description="Disordered" evidence="1">
    <location>
        <begin position="5195"/>
        <end position="5214"/>
    </location>
</feature>
<feature type="domain" description="DUF11" evidence="2">
    <location>
        <begin position="2739"/>
        <end position="2848"/>
    </location>
</feature>
<feature type="domain" description="DUF11" evidence="2">
    <location>
        <begin position="3654"/>
        <end position="3764"/>
    </location>
</feature>
<feature type="compositionally biased region" description="Acidic residues" evidence="1">
    <location>
        <begin position="2446"/>
        <end position="2466"/>
    </location>
</feature>
<feature type="domain" description="DUF11" evidence="2">
    <location>
        <begin position="4957"/>
        <end position="5069"/>
    </location>
</feature>
<feature type="domain" description="DUF11" evidence="2">
    <location>
        <begin position="2346"/>
        <end position="2457"/>
    </location>
</feature>
<feature type="domain" description="DUF11" evidence="2">
    <location>
        <begin position="4697"/>
        <end position="4806"/>
    </location>
</feature>
<feature type="domain" description="DUF11" evidence="2">
    <location>
        <begin position="2609"/>
        <end position="2715"/>
    </location>
</feature>
<keyword evidence="4" id="KW-1185">Reference proteome</keyword>
<evidence type="ECO:0000313" key="4">
    <source>
        <dbReference type="Proteomes" id="UP000321222"/>
    </source>
</evidence>
<name>A0A5B9FTK5_9FLAO</name>
<feature type="region of interest" description="Disordered" evidence="1">
    <location>
        <begin position="2442"/>
        <end position="2466"/>
    </location>
</feature>
<feature type="compositionally biased region" description="Acidic residues" evidence="1">
    <location>
        <begin position="1934"/>
        <end position="1944"/>
    </location>
</feature>
<feature type="domain" description="DUF11" evidence="2">
    <location>
        <begin position="1422"/>
        <end position="1539"/>
    </location>
</feature>
<dbReference type="InterPro" id="IPR026341">
    <property type="entry name" value="T9SS_type_B"/>
</dbReference>
<dbReference type="OrthoDB" id="9805017at2"/>
<feature type="domain" description="DUF11" evidence="2">
    <location>
        <begin position="1685"/>
        <end position="1798"/>
    </location>
</feature>
<sequence>MKQYYPEEYFSSKRGFATKLFCIAFVLFFGTLTLKAQNCTVNAGILNETICETDVLILQGNVPSPIIGPAEWSQVSGPSVNIVSPNSVNTVVTGYTGGNTYVFRYSATCGDGVYTYQDKTVVVMPITIADAGTDIASCPNSSGSLVITGNAPENSGETGQWSIVGSNDAGVVINFPNSPTSTITLPQTSCGTTTLRWTITGTEYAPGQFCETSSDITVTNYGGQTPISAGPDQTLGNCYTTTQSTDLAGSFGGCGLNGQSGTWEFVSGPNTPTISSPNGNLTSVGNLIEGTYVFRWTVTGPCVSGSDEVSITVPAATQDVTTLSGGNENIYFCDNTITQVTLEAQTPLYANETVEWTQIEGDPGAVIESPNNPTTLVTNISNSGDPYTFRYTLTNSVTGCVFTKDYIVHFSGPTRTIEANGGNNIHGACNEIDFSIPLVTTGNGVNRYRIVSGPATSPLGPFPTSPSNVGSTLNISLTVSGTYIIQFARVPNGDLPVGCDYGFDTITIVVSGDPTPSNAGSNISLDCGVTSTQLAGVPPVVGISAWTQLSGPNQATITDNFDPETTVTGLVSGTYVFQYITKGEGARCGFSTANVEVYVSSSTLTPADAGAADAVCVEGTITLSANEPQAGEYGEWSQVSGPDTITFSDINDPNAVASGFLSDSSAYVLRWTIGYSNPGSAGCSAPVFDDVEISTNTDNAPTTAIAGPDACYPSGTTDVPLSANDPTIVEEGTWIVSPAVGVTFDDENDPNTIAHVPANGTYIFTWGIQRIIPLCNASTDDMVVTVADTPIADAGPDQEVCDDSVIMAATLSSGAQGTWTRVSGPGSYTISNVNDPNATFTFTYSGFYTFRWTVDAEVCATNFDDVDLTVNVPVGTVDAGPDQDICAGDSTVLAGSSYDSFFETGQWSLLAGAPNVPTLADASDPNTSVTGLVAGTYTFSWTVSSKDYFLCPPVTDTMVIEVSPPADAGDDANYCDVTSVQLIGNDNSTGTWTQISGPASTIIQSPANSYVANATVIPGNTYVFQYETDTFNFTSGGNCPGSTDTVQVEIFSGASVDPNAGPDQQLCIDDVAGTATMVGNAPPGDVTLAEWRWIYQPAGSVATIDNPTDENTTISNLTVEGLYILEWVFESASCRSLSDIVRINMYAAPSTVDAGPDDTVACQQTYQTNAIAPTVGIGTWSFANPADDPSGGDVVIDNPNNPVTTLSNITTLGTYTLTWTVTNGPFTNPSLCEPSTDTISITFNDDPPSQADAGADQELCAVTQTNMAAVPLSSGLGTWTQTSGPTANIASPNDPATLIFGMIAGTYEFTWTATTANNDGCSSQDTMQVIIYQAPSAANAGPDQQIAQFSPVVMAATAPTVGTGRWTQVSGPTTVGFTTDTSPTTNVTGTVAGIYVLQWNVSNGTCSASVDQVTIEIVALADLELSKSVSPTTGNAGDVVTFTIEVFNNDVLGGSVDATSVAVKDIIPSGYTLVPGTASNGGVYNLGDNSLTWSGLTILNGDTLTLTFDATVNATGSYINTAQITASDQVDPDSTPNNDDGDQSEDDEDNATINVEVADLSLQKSVTPGTVSVGENVVFTIQVDNAGPDNATGVTVSDQLPSGYTYVSDNGGGAYNSSTGIWTIGTINNGASASLQITATVTAIANYSNTAEVETADQSDPDSTPGNGLTEDDLDTATINLQQADLELVKNVSSTLVNEGDTVTFTLTFFNNGPGDATGIEVEDYLPNGYTLVPGSVSNGGLYQIANSTISWIGLSLANGGSLNLTFDAIAVAGGNHFNTAQITASDLPDPDSTPDNDDGDQSEDDESGIDVSIIITTPSADLSLTKSIVAGNTTPLVGTQVSFELIITNDGPDNATGVQITDLLPSGYDFVNFSSSAGLYDENTGLWNVGTVDSGTSESLIIDAIVLATGDYLNVAEVIASDLPDPDSTPNNDDGDQSEDDEDNAIVNPIAPIADLSITKAVSNTTPLVGSQVTFEVVVTNDGPQDASGVQVTDLLPNGYVYNLFTASSGTYNSTTGVWNIGTLTSGDSETLILAVTVNTTGDYVNIAEVTASDLPDPDSTPNNGIDTEDDYASVSTTPVATAADLSVSKTVNNATPLVGTNITFTVTVSNDGPQDATGVIVIDLLPSGYIFVSSTATTGAYNNATGLWTLGSIATGSFETLQVTATINATGDYVNIAEVTASDLPDPDSTPNNGIDSEDDYASVTTTPIATAADLSVTKTVNNATPLVGSQVTFEVVITNDGPQTATGVQVTDLLPDGYTYNSFSTTTGTYNTTTGLWNVGILANGESETLLVSATVNATGNYENIAEVTASDLPDPDSTPNNGIDTEDDYASVTTIPTNAVADLSLNKTVLGSTTPLVGGQVTFSIAIRNMGPQDATGVQVTDLLPDGYNFVSYSATTGSYDSVTGVWDIGGMSNGASETLLITVTVNATGDYFNIAQVSASDQDDPDSTPNNDDGDQSEDDEDNAFVTPVATAADLSITKTVNNTTPLVGTNINFTVTVSNAGPQDATGVAITDLLPSGYTLVSSTATTGAYNDATGLWTVGSIAMGSFETLQVTATVNATGDYENIAEVTASDLPDPDSTPNNAVDTEDDYASAITNPAAQSADLSLTKTVNNATPLVGSQVTFEVIITNDGPQTATGVQITDLLPDGYTYNSFSATTGTYNSTTGLWNIGTLANGESETLLVIATVNATGDYENIAEVTASDLPDPDSTPGNGINTEDDYASAITTPVAQSADLSLTKTVNDATLIVGDQATFEIIITNNGPQNTTGVTVTDFLPAMYTLESYTVSTGVFNPATGLWTVGSLLSGNSETLQIVVTVNAVGTYGNSAEITASDLPDPDSTPNNGVDTEDDYATAITAVNAQAPIDVDADLSLTKAVSNTTPLVGSLVTFTIDLVNNGPYDALGVEVTDLLPSGYTYVSYTATAGTYNPATGLWNINQLPDEASETLQITVIVNAAGNYENVAEVTASSQPDPDSTPDNGVNSEDDYASVTTIPIATAADLSVTKTVNNATPLVGSQVTFEIIITNDGPQTATGVQITDLLPDGYSYNSFSATTGTYNSTSGLWNIGTLANGESETLLVTATVNVTGDYENITEVTASDLPDPDSTPNNAVDTEDDYASAITTPVAQSADLSLTKTVNNATPLVGSQVTFEVVITNDGPQTATGVQVTDLLPDGYTYNSFSATTGTYNNTTGLWNVGSLANGESETLLVIATVNATGDYENIAEVTASNLPDPDSTPNNAVDTEDDYASVTTTPIATAADLSVTKTVNNATPLAGSNVTFTVTVNNDGPQDATGVTVTDLLPTGYAFVSSTATTGAYNNTTGLWTVGSIAMGSFETLQVTATVNAAGDYENITEVTASDLPDPDSTPNNGIDTEDDYASVTTTPIATAADLSVTKTVNNAAPLVGSQVTFEIIITNDGPQTATGVQIMDLLPDGYTYNSFSATTGTYNSTTGLWNVGTLATSESETLLVMAIVNTTGDYENIAEVTASNLPDPDSTPNNGIDTEDDYSSVTTAPVAQSADLSITKTVNNATPLVGTNVTFTITVSNDGPQDATGVTVTDLLPTGYAFVSSTATTGAYNNTTGLWTVGSIATGSFETLQVTATVNATGDYENIAEVTASNLPDPDSTPNNGIDTEDDYSSVTTAPVVQSADLSLTKMVNNTTPLVGSQVTFEIIITNDGPQTATGVQITDLLPDGYSYNSFSATTGTYNSTNGLWNIGTLANGESETLLVNATVNATGDYENIAEVTASDLPDPDSTPNNAVDTEDDYASAITNPVVQSADLSLTKTVNNATPLVGSQVTFSIQITNAGPEDTSGVTVTDLLPTGYTYVSYTATAGAYDSVTGLWTIGNLDSGVFHTLQVTATVNGSGDYTNIAEVTSSNLPDPDSTPGNVIDTEDDYASVSTVPIPISADLSITKTVNHPTPLVGSGVVFTITVTNDGPQDATGIQVTDLLPSGYSFIVATTTSGIYNNLTGIWEVGTVASGVSETLLINASVLPSGDYLNVAEITASDTPDPDSTPGNGLDTEDDYTSVATVPIAVSADLSITKTVNNPTPLVGSGVIFEIIVTNNGPQTATGVVVTDQLPSGYSYVVATTTAGIYNSTTGEWVVGTMPSGTSETLLINGIVQPTGDYLNIAEITSSNEPDPDSTPGNGIDTEDDYASAITVPIAVSADLSITKTVNNPTPLVGNGVVFTISVTNDGPQTANGVVVTDLLPSGYAFVVATTTGGIYNSTIGEWSVGTLPSGTSETLLINAIVQPTGDYLNVAEITSSNEPDPDSTPGNGIDTEDDYASVTTVPIAVFADLSLTKTVNNPTPIIGGGVTFEIIVTNDGPQTATGVVVTDLLPSGYSYVIASSTDGVYNSNTGEWLVSALPAGASQTLLINATVQSTGDYLNVAEITSSNEADPDSTPGNGVDTEDDYATAITTPIIPTADLELTKTIVGGNTTPLVGSQIIFNIEVSNAGPASATGVVIEDVLPSGYTFVSYNATEGIYNSITGLWTIGDPLISGASISLQITAVVNSTGDYLNIAEIFSSDVLDPDSTPNNGVTTEDDYGSVSTIPIPLVADLSLTKTVNNAMPLVGSQVIFEIVLTNDGPQTATGVQVTELLPDGYTYNSFSATTGTYNNTTGLWNVGSLANGESETLLVTATVNISGNYLNIAEVTASDLPDPDSVSNNGIDTEDDYASATTTPITTAADLSVTKTVNNATPLVGSQVTFEVVITNDGPQTATGVQVTDLLPDGYAYNSFSATTGTYNNTTGLWNVGSLANGESETLQITVTVNTIGDYENIVEVTASNLPDPDSTPNNGIDIEDDYASATTTPVATAADLSVTKTVNNATPLVGSQVIFEVVITNDGPQTTTGVQVTDLLPDGYTYNSFSATTGTYNSTTGLWNVGTLGNGESETLQVTTTVNATGNYENIAEVTASNLPDPDSTPNNGTDTEDDYASVSVTPATVFADLSIAKNTIDGNTSYNVGALVVFGVTVTNDGPGVATGVVVEDLLPSGFSFLSYTATSGVYNNTTGVWTTGAVLSGGTQTLLVYSTVNVPTGNTGEYTNIAEIMQSDVSDPDSTPGNGVTIEDDFATLDIIVEMADLSLEKTVNNITANVGETLVFTIQINNDGPTTATGVAVEDIVPVGYYDVSNISGGGIFNGYTITWQGLTVPLGGVTLTYEATVYDPAGLNDEDYKNIAQITASDQFDIDSTPDNDDGDQSEDDEDAAFIEVPRTDIGITKTVDNAEPAMNTLVSFIITAENISALEATNVIVSDALPNGYEFDSYSASTGDYNPLTGVWSISQIAGNSSETLVITAKVVDNSNYLNIARLESLDQVDYNPDNDEGSASVSPKCLDIYNEFSPNGDGDNDTFYIDCITNYPNNVLRIYSRWGDEVFSAKGYDNTWTGTSDGPEKTLPVGTYFYILDLGDGSEEIQGWLYLKR</sequence>
<feature type="domain" description="DUF11" evidence="2">
    <location>
        <begin position="4567"/>
        <end position="4676"/>
    </location>
</feature>
<feature type="domain" description="DUF11" evidence="2">
    <location>
        <begin position="1559"/>
        <end position="1664"/>
    </location>
</feature>
<feature type="region of interest" description="Disordered" evidence="1">
    <location>
        <begin position="3360"/>
        <end position="3380"/>
    </location>
</feature>
<evidence type="ECO:0000259" key="2">
    <source>
        <dbReference type="Pfam" id="PF01345"/>
    </source>
</evidence>
<dbReference type="Gene3D" id="2.60.40.3080">
    <property type="match status" value="6"/>
</dbReference>
<feature type="domain" description="DUF11" evidence="2">
    <location>
        <begin position="3524"/>
        <end position="3633"/>
    </location>
</feature>
<evidence type="ECO:0000313" key="3">
    <source>
        <dbReference type="EMBL" id="QEE50673.1"/>
    </source>
</evidence>
<feature type="region of interest" description="Disordered" evidence="1">
    <location>
        <begin position="1524"/>
        <end position="1548"/>
    </location>
</feature>
<feature type="domain" description="DUF11" evidence="2">
    <location>
        <begin position="3004"/>
        <end position="3114"/>
    </location>
</feature>
<dbReference type="RefSeq" id="WP_147584127.1">
    <property type="nucleotide sequence ID" value="NZ_CP042831.1"/>
</dbReference>
<feature type="compositionally biased region" description="Polar residues" evidence="1">
    <location>
        <begin position="2970"/>
        <end position="2986"/>
    </location>
</feature>
<feature type="region of interest" description="Disordered" evidence="1">
    <location>
        <begin position="3491"/>
        <end position="3511"/>
    </location>
</feature>
<feature type="compositionally biased region" description="Acidic residues" evidence="1">
    <location>
        <begin position="5196"/>
        <end position="5214"/>
    </location>
</feature>
<proteinExistence type="predicted"/>
<feature type="region of interest" description="Disordered" evidence="1">
    <location>
        <begin position="1782"/>
        <end position="1809"/>
    </location>
</feature>
<dbReference type="InterPro" id="IPR051172">
    <property type="entry name" value="Chlamydia_OmcB"/>
</dbReference>
<dbReference type="NCBIfam" id="TIGR04131">
    <property type="entry name" value="Bac_Flav_CTERM"/>
    <property type="match status" value="1"/>
</dbReference>
<dbReference type="PANTHER" id="PTHR34819:SF3">
    <property type="entry name" value="CELL SURFACE PROTEIN"/>
    <property type="match status" value="1"/>
</dbReference>
<feature type="domain" description="DUF11" evidence="2">
    <location>
        <begin position="1822"/>
        <end position="1934"/>
    </location>
</feature>
<dbReference type="PANTHER" id="PTHR34819">
    <property type="entry name" value="LARGE CYSTEINE-RICH PERIPLASMIC PROTEIN OMCB"/>
    <property type="match status" value="1"/>
</dbReference>
<feature type="region of interest" description="Disordered" evidence="1">
    <location>
        <begin position="2968"/>
        <end position="2988"/>
    </location>
</feature>
<feature type="compositionally biased region" description="Polar residues" evidence="1">
    <location>
        <begin position="1524"/>
        <end position="1536"/>
    </location>
</feature>
<dbReference type="InterPro" id="IPR013783">
    <property type="entry name" value="Ig-like_fold"/>
</dbReference>
<feature type="region of interest" description="Disordered" evidence="1">
    <location>
        <begin position="1652"/>
        <end position="1673"/>
    </location>
</feature>
<feature type="domain" description="DUF11" evidence="2">
    <location>
        <begin position="4827"/>
        <end position="4938"/>
    </location>
</feature>
<feature type="domain" description="DUF11" evidence="2">
    <location>
        <begin position="1956"/>
        <end position="2065"/>
    </location>
</feature>
<dbReference type="Pfam" id="PF01345">
    <property type="entry name" value="DUF11"/>
    <property type="match status" value="30"/>
</dbReference>
<dbReference type="Pfam" id="PF22352">
    <property type="entry name" value="K319L-like_PKD"/>
    <property type="match status" value="1"/>
</dbReference>
<accession>A0A5B9FTK5</accession>
<feature type="region of interest" description="Disordered" evidence="1">
    <location>
        <begin position="4010"/>
        <end position="4029"/>
    </location>
</feature>
<feature type="compositionally biased region" description="Acidic residues" evidence="1">
    <location>
        <begin position="1539"/>
        <end position="1548"/>
    </location>
</feature>
<dbReference type="NCBIfam" id="TIGR01451">
    <property type="entry name" value="B_ant_repeat"/>
    <property type="match status" value="30"/>
</dbReference>
<feature type="domain" description="DUF11" evidence="2">
    <location>
        <begin position="4434"/>
        <end position="4547"/>
    </location>
</feature>
<feature type="region of interest" description="Disordered" evidence="1">
    <location>
        <begin position="2183"/>
        <end position="2202"/>
    </location>
</feature>
<feature type="domain" description="DUF11" evidence="2">
    <location>
        <begin position="5091"/>
        <end position="5204"/>
    </location>
</feature>
<dbReference type="Gene3D" id="2.60.40.10">
    <property type="entry name" value="Immunoglobulins"/>
    <property type="match status" value="25"/>
</dbReference>
<dbReference type="Pfam" id="PF13585">
    <property type="entry name" value="CHU_C"/>
    <property type="match status" value="1"/>
</dbReference>
<gene>
    <name evidence="3" type="ORF">FUA48_14120</name>
</gene>
<feature type="domain" description="DUF11" evidence="2">
    <location>
        <begin position="3264"/>
        <end position="3373"/>
    </location>
</feature>
<reference evidence="3 4" key="1">
    <citation type="submission" date="2019-08" db="EMBL/GenBank/DDBJ databases">
        <title>Flavobacterium alkalisoli sp. nov., isolated from rhizosphere soil of Suaeda salsa.</title>
        <authorList>
            <person name="Sun J.-Q."/>
            <person name="Xu L."/>
        </authorList>
    </citation>
    <scope>NUCLEOTIDE SEQUENCE [LARGE SCALE GENOMIC DNA]</scope>
    <source>
        <strain evidence="3 4">XS-5</strain>
    </source>
</reference>
<feature type="domain" description="DUF11" evidence="2">
    <location>
        <begin position="5225"/>
        <end position="5339"/>
    </location>
</feature>
<organism evidence="3 4">
    <name type="scientific">Flavobacterium alkalisoli</name>
    <dbReference type="NCBI Taxonomy" id="2602769"/>
    <lineage>
        <taxon>Bacteria</taxon>
        <taxon>Pseudomonadati</taxon>
        <taxon>Bacteroidota</taxon>
        <taxon>Flavobacteriia</taxon>
        <taxon>Flavobacteriales</taxon>
        <taxon>Flavobacteriaceae</taxon>
        <taxon>Flavobacterium</taxon>
    </lineage>
</organism>
<dbReference type="Proteomes" id="UP000321222">
    <property type="component" value="Chromosome"/>
</dbReference>
<feature type="region of interest" description="Disordered" evidence="1">
    <location>
        <begin position="3621"/>
        <end position="3641"/>
    </location>
</feature>
<dbReference type="InterPro" id="IPR047589">
    <property type="entry name" value="DUF11_rpt"/>
</dbReference>
<feature type="compositionally biased region" description="Acidic residues" evidence="1">
    <location>
        <begin position="1789"/>
        <end position="1809"/>
    </location>
</feature>
<feature type="domain" description="DUF11" evidence="2">
    <location>
        <begin position="4044"/>
        <end position="4150"/>
    </location>
</feature>
<feature type="domain" description="DUF11" evidence="2">
    <location>
        <begin position="3394"/>
        <end position="3503"/>
    </location>
</feature>
<feature type="domain" description="DUF11" evidence="2">
    <location>
        <begin position="4174"/>
        <end position="4280"/>
    </location>
</feature>
<feature type="domain" description="DUF11" evidence="2">
    <location>
        <begin position="2874"/>
        <end position="2983"/>
    </location>
</feature>
<feature type="domain" description="DUF11" evidence="2">
    <location>
        <begin position="3784"/>
        <end position="3890"/>
    </location>
</feature>
<feature type="region of interest" description="Disordered" evidence="1">
    <location>
        <begin position="1922"/>
        <end position="1944"/>
    </location>
</feature>
<dbReference type="InterPro" id="IPR001434">
    <property type="entry name" value="OmcB-like_DUF11"/>
</dbReference>
<feature type="domain" description="DUF11" evidence="2">
    <location>
        <begin position="2216"/>
        <end position="2325"/>
    </location>
</feature>